<evidence type="ECO:0000313" key="2">
    <source>
        <dbReference type="Proteomes" id="UP000241444"/>
    </source>
</evidence>
<keyword evidence="2" id="KW-1185">Reference proteome</keyword>
<dbReference type="EMBL" id="PGGO01000008">
    <property type="protein sequence ID" value="PSH68548.1"/>
    <property type="molecule type" value="Genomic_DNA"/>
</dbReference>
<evidence type="ECO:0000313" key="1">
    <source>
        <dbReference type="EMBL" id="PSH68548.1"/>
    </source>
</evidence>
<sequence>MSVAELTPPEHEHSDIVEEAARFYATTPRDYNQPGVVVLRERFGLTALQACEALRMAQLIKARSL</sequence>
<dbReference type="OrthoDB" id="8382332at2"/>
<gene>
    <name evidence="1" type="ORF">CU102_12350</name>
</gene>
<organism evidence="1 2">
    <name type="scientific">Phyllobacterium brassicacearum</name>
    <dbReference type="NCBI Taxonomy" id="314235"/>
    <lineage>
        <taxon>Bacteria</taxon>
        <taxon>Pseudomonadati</taxon>
        <taxon>Pseudomonadota</taxon>
        <taxon>Alphaproteobacteria</taxon>
        <taxon>Hyphomicrobiales</taxon>
        <taxon>Phyllobacteriaceae</taxon>
        <taxon>Phyllobacterium</taxon>
    </lineage>
</organism>
<comment type="caution">
    <text evidence="1">The sequence shown here is derived from an EMBL/GenBank/DDBJ whole genome shotgun (WGS) entry which is preliminary data.</text>
</comment>
<name>A0A2P7BPZ7_9HYPH</name>
<proteinExistence type="predicted"/>
<dbReference type="RefSeq" id="WP_106711406.1">
    <property type="nucleotide sequence ID" value="NZ_PGGO01000008.1"/>
</dbReference>
<reference evidence="2" key="1">
    <citation type="submission" date="2017-11" db="EMBL/GenBank/DDBJ databases">
        <authorList>
            <person name="Kuznetsova I."/>
            <person name="Sazanova A."/>
            <person name="Chirak E."/>
            <person name="Safronova V."/>
            <person name="Willems A."/>
        </authorList>
    </citation>
    <scope>NUCLEOTIDE SEQUENCE [LARGE SCALE GENOMIC DNA]</scope>
    <source>
        <strain evidence="2">STM 196</strain>
    </source>
</reference>
<accession>A0A2P7BPZ7</accession>
<dbReference type="Proteomes" id="UP000241444">
    <property type="component" value="Unassembled WGS sequence"/>
</dbReference>
<dbReference type="AlphaFoldDB" id="A0A2P7BPZ7"/>
<protein>
    <submittedName>
        <fullName evidence="1">Uncharacterized protein</fullName>
    </submittedName>
</protein>